<gene>
    <name evidence="12" type="ORF">Xsto_00511</name>
</gene>
<dbReference type="RefSeq" id="WP_099124000.1">
    <property type="nucleotide sequence ID" value="NZ_CAWNRH010000115.1"/>
</dbReference>
<evidence type="ECO:0000256" key="4">
    <source>
        <dbReference type="ARBA" id="ARBA00022475"/>
    </source>
</evidence>
<evidence type="ECO:0000256" key="9">
    <source>
        <dbReference type="SAM" id="Phobius"/>
    </source>
</evidence>
<evidence type="ECO:0000256" key="8">
    <source>
        <dbReference type="ARBA" id="ARBA00023136"/>
    </source>
</evidence>
<evidence type="ECO:0000259" key="10">
    <source>
        <dbReference type="Pfam" id="PF00884"/>
    </source>
</evidence>
<keyword evidence="13" id="KW-1185">Reference proteome</keyword>
<feature type="domain" description="Sulfatase N-terminal" evidence="10">
    <location>
        <begin position="413"/>
        <end position="495"/>
    </location>
</feature>
<comment type="similarity">
    <text evidence="2">To H.influenzae HI_0842.</text>
</comment>
<feature type="transmembrane region" description="Helical" evidence="9">
    <location>
        <begin position="172"/>
        <end position="190"/>
    </location>
</feature>
<feature type="transmembrane region" description="Helical" evidence="9">
    <location>
        <begin position="135"/>
        <end position="152"/>
    </location>
</feature>
<dbReference type="InterPro" id="IPR000917">
    <property type="entry name" value="Sulfatase_N"/>
</dbReference>
<dbReference type="Proteomes" id="UP000222366">
    <property type="component" value="Unassembled WGS sequence"/>
</dbReference>
<dbReference type="PANTHER" id="PTHR43751:SF3">
    <property type="entry name" value="SULFATASE N-TERMINAL DOMAIN-CONTAINING PROTEIN"/>
    <property type="match status" value="1"/>
</dbReference>
<dbReference type="SUPFAM" id="SSF53649">
    <property type="entry name" value="Alkaline phosphatase-like"/>
    <property type="match status" value="1"/>
</dbReference>
<keyword evidence="7 9" id="KW-1133">Transmembrane helix</keyword>
<evidence type="ECO:0000259" key="11">
    <source>
        <dbReference type="Pfam" id="PF11893"/>
    </source>
</evidence>
<reference evidence="12 13" key="1">
    <citation type="journal article" date="2017" name="Nat. Microbiol.">
        <title>Natural product diversity associated with the nematode symbionts Photorhabdus and Xenorhabdus.</title>
        <authorList>
            <person name="Tobias N.J."/>
            <person name="Wolff H."/>
            <person name="Djahanschiri B."/>
            <person name="Grundmann F."/>
            <person name="Kronenwerth M."/>
            <person name="Shi Y.M."/>
            <person name="Simonyi S."/>
            <person name="Grun P."/>
            <person name="Shapiro-Ilan D."/>
            <person name="Pidot S.J."/>
            <person name="Stinear T.P."/>
            <person name="Ebersberger I."/>
            <person name="Bode H.B."/>
        </authorList>
    </citation>
    <scope>NUCLEOTIDE SEQUENCE [LARGE SCALE GENOMIC DNA]</scope>
    <source>
        <strain evidence="12 13">DSM 17904</strain>
    </source>
</reference>
<proteinExistence type="predicted"/>
<dbReference type="Gene3D" id="3.40.720.10">
    <property type="entry name" value="Alkaline Phosphatase, subunit A"/>
    <property type="match status" value="2"/>
</dbReference>
<keyword evidence="5" id="KW-0997">Cell inner membrane</keyword>
<dbReference type="NCBIfam" id="NF038282">
    <property type="entry name" value="LapC_YejM_PbgA"/>
    <property type="match status" value="1"/>
</dbReference>
<organism evidence="12 13">
    <name type="scientific">Xenorhabdus stockiae</name>
    <dbReference type="NCBI Taxonomy" id="351614"/>
    <lineage>
        <taxon>Bacteria</taxon>
        <taxon>Pseudomonadati</taxon>
        <taxon>Pseudomonadota</taxon>
        <taxon>Gammaproteobacteria</taxon>
        <taxon>Enterobacterales</taxon>
        <taxon>Morganellaceae</taxon>
        <taxon>Xenorhabdus</taxon>
    </lineage>
</organism>
<feature type="transmembrane region" description="Helical" evidence="9">
    <location>
        <begin position="51"/>
        <end position="76"/>
    </location>
</feature>
<evidence type="ECO:0000313" key="12">
    <source>
        <dbReference type="EMBL" id="PHM67230.1"/>
    </source>
</evidence>
<comment type="caution">
    <text evidence="12">The sequence shown here is derived from an EMBL/GenBank/DDBJ whole genome shotgun (WGS) entry which is preliminary data.</text>
</comment>
<dbReference type="PANTHER" id="PTHR43751">
    <property type="entry name" value="SULFATASE"/>
    <property type="match status" value="1"/>
</dbReference>
<accession>A0A2D0KUU9</accession>
<evidence type="ECO:0000256" key="2">
    <source>
        <dbReference type="ARBA" id="ARBA00009434"/>
    </source>
</evidence>
<feature type="transmembrane region" description="Helical" evidence="9">
    <location>
        <begin position="88"/>
        <end position="109"/>
    </location>
</feature>
<protein>
    <recommendedName>
        <fullName evidence="3">Inner membrane protein YejM</fullName>
    </recommendedName>
</protein>
<keyword evidence="8 9" id="KW-0472">Membrane</keyword>
<dbReference type="Pfam" id="PF11893">
    <property type="entry name" value="DUF3413"/>
    <property type="match status" value="1"/>
</dbReference>
<dbReference type="InterPro" id="IPR017850">
    <property type="entry name" value="Alkaline_phosphatase_core_sf"/>
</dbReference>
<dbReference type="InterPro" id="IPR047997">
    <property type="entry name" value="YejM_enterobact"/>
</dbReference>
<dbReference type="EMBL" id="NJAJ01000004">
    <property type="protein sequence ID" value="PHM67230.1"/>
    <property type="molecule type" value="Genomic_DNA"/>
</dbReference>
<keyword evidence="6 9" id="KW-0812">Transmembrane</keyword>
<sequence>MVTNRQHYREKVSQMISWGHWFALFNIVFSLVLGSRYLFASDWPGSLFGRIYALVSWLGHFSFIVFAAYLLVLFPLTFIVMSQRLLRFLSAALATAGLTLLIFDSSIYVRFHLHLTPLVWDLVTNPEQGERAREWQLMFICIPLIFLVQMLYGTWSWQKLRSLNRQKLGKPMAAIFITAFVASHMMYIWADANFYRPITMQRSNLPLSYPMTARKFLEKHGLLDKNEYQRRISQQGNPAALTIEYPLNNLSYRDSGRGYNLLLLVVDSLDNGDITANKMPFLERFTKNNIQFTQHFSTGMKNDTALFGLFYGISSGYLDSILYSRKPSALIDALTHQKYQFGLYSSDGFQTPLYRQAILTDYSLPYETNPNDNLTVEQWQQWLNSRNSTTPWFSFLNLNGISPSSIQVDKKTLDTEINNVLDTLKNKSILDNTIVVITAKHGSTIKNNDPKWFIGDKFNRKQMHVPLIIHWPGTPAQVINKLTGHQDVMTTLMQRLLHVSNSPDDYSQGEDLFRGQRNIPWLITGENGSLIVTTTENTIYLSKDGDYHLYDSDGNEIQNAKPNLTQLLQILTEIKRFLAN</sequence>
<evidence type="ECO:0000256" key="3">
    <source>
        <dbReference type="ARBA" id="ARBA00020918"/>
    </source>
</evidence>
<evidence type="ECO:0000256" key="6">
    <source>
        <dbReference type="ARBA" id="ARBA00022692"/>
    </source>
</evidence>
<dbReference type="InterPro" id="IPR052701">
    <property type="entry name" value="GAG_Ulvan_Degrading_Sulfatases"/>
</dbReference>
<dbReference type="Pfam" id="PF00884">
    <property type="entry name" value="Sulfatase"/>
    <property type="match status" value="2"/>
</dbReference>
<evidence type="ECO:0000313" key="13">
    <source>
        <dbReference type="Proteomes" id="UP000222366"/>
    </source>
</evidence>
<keyword evidence="4" id="KW-1003">Cell membrane</keyword>
<name>A0A2D0KUU9_9GAMM</name>
<evidence type="ECO:0000256" key="7">
    <source>
        <dbReference type="ARBA" id="ARBA00022989"/>
    </source>
</evidence>
<feature type="transmembrane region" description="Helical" evidence="9">
    <location>
        <begin position="21"/>
        <end position="39"/>
    </location>
</feature>
<evidence type="ECO:0000256" key="5">
    <source>
        <dbReference type="ARBA" id="ARBA00022519"/>
    </source>
</evidence>
<dbReference type="InterPro" id="IPR024588">
    <property type="entry name" value="YejM_N"/>
</dbReference>
<dbReference type="AlphaFoldDB" id="A0A2D0KUU9"/>
<dbReference type="InterPro" id="IPR012159">
    <property type="entry name" value="YejM-like"/>
</dbReference>
<dbReference type="PIRSF" id="PIRSF004950">
    <property type="entry name" value="Mmb_sulf_HI0842"/>
    <property type="match status" value="1"/>
</dbReference>
<dbReference type="GO" id="GO:0005886">
    <property type="term" value="C:plasma membrane"/>
    <property type="evidence" value="ECO:0007669"/>
    <property type="project" value="UniProtKB-SubCell"/>
</dbReference>
<feature type="domain" description="Sulfatase N-terminal" evidence="10">
    <location>
        <begin position="260"/>
        <end position="399"/>
    </location>
</feature>
<comment type="subcellular location">
    <subcellularLocation>
        <location evidence="1">Cell inner membrane</location>
        <topology evidence="1">Multi-pass membrane protein</topology>
    </subcellularLocation>
</comment>
<feature type="domain" description="Inner membrane protein YejM N-terminal" evidence="11">
    <location>
        <begin position="6"/>
        <end position="251"/>
    </location>
</feature>
<evidence type="ECO:0000256" key="1">
    <source>
        <dbReference type="ARBA" id="ARBA00004429"/>
    </source>
</evidence>